<evidence type="ECO:0000256" key="2">
    <source>
        <dbReference type="ARBA" id="ARBA00023315"/>
    </source>
</evidence>
<evidence type="ECO:0000313" key="5">
    <source>
        <dbReference type="Proteomes" id="UP001183410"/>
    </source>
</evidence>
<evidence type="ECO:0000256" key="1">
    <source>
        <dbReference type="ARBA" id="ARBA00022679"/>
    </source>
</evidence>
<proteinExistence type="predicted"/>
<protein>
    <submittedName>
        <fullName evidence="4">GNAT family N-acetyltransferase</fullName>
    </submittedName>
</protein>
<dbReference type="PANTHER" id="PTHR43877:SF1">
    <property type="entry name" value="ACETYLTRANSFERASE"/>
    <property type="match status" value="1"/>
</dbReference>
<keyword evidence="5" id="KW-1185">Reference proteome</keyword>
<keyword evidence="2" id="KW-0012">Acyltransferase</keyword>
<sequence>MGYQVRRAGSADWARLRELRLTALRDPAAPMAFLERYEDAARLDQAAWEKRASDPERAILIGESDNGEWAGMVGVRLDEFRAEVIGVFIAADHRGTGLAGQLMRAAIDAAGPREVWLRVHQDNARAARFYTGLGFRATGDSAPDPRNATQLAYEYVYQPS</sequence>
<dbReference type="Proteomes" id="UP001183410">
    <property type="component" value="Unassembled WGS sequence"/>
</dbReference>
<comment type="caution">
    <text evidence="4">The sequence shown here is derived from an EMBL/GenBank/DDBJ whole genome shotgun (WGS) entry which is preliminary data.</text>
</comment>
<keyword evidence="1" id="KW-0808">Transferase</keyword>
<organism evidence="4 5">
    <name type="scientific">Streptomyces chisholmiae</name>
    <dbReference type="NCBI Taxonomy" id="3075540"/>
    <lineage>
        <taxon>Bacteria</taxon>
        <taxon>Bacillati</taxon>
        <taxon>Actinomycetota</taxon>
        <taxon>Actinomycetes</taxon>
        <taxon>Kitasatosporales</taxon>
        <taxon>Streptomycetaceae</taxon>
        <taxon>Streptomyces</taxon>
    </lineage>
</organism>
<dbReference type="InterPro" id="IPR000182">
    <property type="entry name" value="GNAT_dom"/>
</dbReference>
<feature type="domain" description="N-acetyltransferase" evidence="3">
    <location>
        <begin position="3"/>
        <end position="160"/>
    </location>
</feature>
<dbReference type="PROSITE" id="PS51186">
    <property type="entry name" value="GNAT"/>
    <property type="match status" value="1"/>
</dbReference>
<dbReference type="PANTHER" id="PTHR43877">
    <property type="entry name" value="AMINOALKYLPHOSPHONATE N-ACETYLTRANSFERASE-RELATED-RELATED"/>
    <property type="match status" value="1"/>
</dbReference>
<dbReference type="Pfam" id="PF00583">
    <property type="entry name" value="Acetyltransf_1"/>
    <property type="match status" value="1"/>
</dbReference>
<dbReference type="InterPro" id="IPR050832">
    <property type="entry name" value="Bact_Acetyltransf"/>
</dbReference>
<evidence type="ECO:0000259" key="3">
    <source>
        <dbReference type="PROSITE" id="PS51186"/>
    </source>
</evidence>
<gene>
    <name evidence="4" type="ORF">RM844_17440</name>
</gene>
<dbReference type="InterPro" id="IPR016181">
    <property type="entry name" value="Acyl_CoA_acyltransferase"/>
</dbReference>
<reference evidence="5" key="1">
    <citation type="submission" date="2023-07" db="EMBL/GenBank/DDBJ databases">
        <title>30 novel species of actinomycetes from the DSMZ collection.</title>
        <authorList>
            <person name="Nouioui I."/>
        </authorList>
    </citation>
    <scope>NUCLEOTIDE SEQUENCE [LARGE SCALE GENOMIC DNA]</scope>
    <source>
        <strain evidence="5">DSM 44915</strain>
    </source>
</reference>
<dbReference type="Gene3D" id="3.40.630.30">
    <property type="match status" value="1"/>
</dbReference>
<evidence type="ECO:0000313" key="4">
    <source>
        <dbReference type="EMBL" id="MDT0268068.1"/>
    </source>
</evidence>
<dbReference type="SUPFAM" id="SSF55729">
    <property type="entry name" value="Acyl-CoA N-acyltransferases (Nat)"/>
    <property type="match status" value="1"/>
</dbReference>
<name>A0ABU2JSV0_9ACTN</name>
<dbReference type="EMBL" id="JAVREO010000010">
    <property type="protein sequence ID" value="MDT0268068.1"/>
    <property type="molecule type" value="Genomic_DNA"/>
</dbReference>
<dbReference type="RefSeq" id="WP_311668163.1">
    <property type="nucleotide sequence ID" value="NZ_JAVREO010000010.1"/>
</dbReference>
<dbReference type="CDD" id="cd04301">
    <property type="entry name" value="NAT_SF"/>
    <property type="match status" value="1"/>
</dbReference>
<accession>A0ABU2JSV0</accession>